<accession>A0A8C6V4M4</accession>
<dbReference type="GeneTree" id="ENSGT00950000183074"/>
<evidence type="ECO:0000313" key="2">
    <source>
        <dbReference type="Ensembl" id="ENSNNAP00000000503.1"/>
    </source>
</evidence>
<protein>
    <submittedName>
        <fullName evidence="2">Scavenger receptor class A member 5</fullName>
    </submittedName>
</protein>
<organism evidence="2 3">
    <name type="scientific">Naja naja</name>
    <name type="common">Indian cobra</name>
    <dbReference type="NCBI Taxonomy" id="35670"/>
    <lineage>
        <taxon>Eukaryota</taxon>
        <taxon>Metazoa</taxon>
        <taxon>Chordata</taxon>
        <taxon>Craniata</taxon>
        <taxon>Vertebrata</taxon>
        <taxon>Euteleostomi</taxon>
        <taxon>Lepidosauria</taxon>
        <taxon>Squamata</taxon>
        <taxon>Bifurcata</taxon>
        <taxon>Unidentata</taxon>
        <taxon>Episquamata</taxon>
        <taxon>Toxicofera</taxon>
        <taxon>Serpentes</taxon>
        <taxon>Colubroidea</taxon>
        <taxon>Elapidae</taxon>
        <taxon>Elapinae</taxon>
        <taxon>Naja</taxon>
    </lineage>
</organism>
<dbReference type="Ensembl" id="ENSNNAT00000000532.1">
    <property type="protein sequence ID" value="ENSNNAP00000000503.1"/>
    <property type="gene ID" value="ENSNNAG00000000358.1"/>
</dbReference>
<evidence type="ECO:0000256" key="1">
    <source>
        <dbReference type="SAM" id="Phobius"/>
    </source>
</evidence>
<proteinExistence type="predicted"/>
<reference evidence="2" key="2">
    <citation type="submission" date="2025-09" db="UniProtKB">
        <authorList>
            <consortium name="Ensembl"/>
        </authorList>
    </citation>
    <scope>IDENTIFICATION</scope>
</reference>
<dbReference type="OrthoDB" id="536948at2759"/>
<reference evidence="2" key="1">
    <citation type="submission" date="2025-08" db="UniProtKB">
        <authorList>
            <consortium name="Ensembl"/>
        </authorList>
    </citation>
    <scope>IDENTIFICATION</scope>
</reference>
<keyword evidence="1" id="KW-0812">Transmembrane</keyword>
<keyword evidence="3" id="KW-1185">Reference proteome</keyword>
<sequence>MENKAMYLHTLGERENGSILEEPFDGKNLSKLNLCDDGPGSKKKASGPCGHLGSLTALKYAVVGLYLLVFLIFVGLFILAVSRPQRSPEDMKMLMGNVNQLNESIQNLQLKTGKQLPFKGDILDQIWSLQDMLQNHSDSLLILSSSLRKLEGALRSLQTQATQADQVLSGLRDSLSQQNDMAQMEIYKVAVEGNSSSLLLKHHEDLLSKLTSQVESLNDQLTEVGGHVSSMNRTLSYDVGIHHTRIQDLQVLISNASEDARQMRFVHLAMEQQLKHELAILNNVTEDLRLKDWEHSIALRDISVIRGPPGPKGDQGNEGIEGEPGRPGMPGLQGSVFLLKGRFLLFLCISCIILQRLCVMCNRISFLKVHSAILLQKCNLLLFQVALKFEFLKILLLYNCNSMYHAHLVLEQIFLSAPCFNLII</sequence>
<keyword evidence="1" id="KW-1133">Transmembrane helix</keyword>
<gene>
    <name evidence="2" type="primary">SCARA5</name>
</gene>
<feature type="transmembrane region" description="Helical" evidence="1">
    <location>
        <begin position="60"/>
        <end position="82"/>
    </location>
</feature>
<dbReference type="AlphaFoldDB" id="A0A8C6V4M4"/>
<name>A0A8C6V4M4_NAJNA</name>
<evidence type="ECO:0000313" key="3">
    <source>
        <dbReference type="Proteomes" id="UP000694559"/>
    </source>
</evidence>
<dbReference type="Proteomes" id="UP000694559">
    <property type="component" value="Unplaced"/>
</dbReference>
<keyword evidence="1" id="KW-0472">Membrane</keyword>